<keyword evidence="2" id="KW-1185">Reference proteome</keyword>
<accession>A0A2I0WJZ7</accession>
<sequence length="131" mass="14464">MELHHQIIPTEAYVLGGETRCFDQKKDEGSHSRRDCNALSLESKSSGAFLPFKAVRQEGRGEAKHLIIESFLDALANQARLAATAAVSAASVEESTAVLVPRAAPAFHHYSLATRWCARLDWNVMIILFIK</sequence>
<reference evidence="1 2" key="1">
    <citation type="journal article" date="2016" name="Sci. Rep.">
        <title>The Dendrobium catenatum Lindl. genome sequence provides insights into polysaccharide synthase, floral development and adaptive evolution.</title>
        <authorList>
            <person name="Zhang G.Q."/>
            <person name="Xu Q."/>
            <person name="Bian C."/>
            <person name="Tsai W.C."/>
            <person name="Yeh C.M."/>
            <person name="Liu K.W."/>
            <person name="Yoshida K."/>
            <person name="Zhang L.S."/>
            <person name="Chang S.B."/>
            <person name="Chen F."/>
            <person name="Shi Y."/>
            <person name="Su Y.Y."/>
            <person name="Zhang Y.Q."/>
            <person name="Chen L.J."/>
            <person name="Yin Y."/>
            <person name="Lin M."/>
            <person name="Huang H."/>
            <person name="Deng H."/>
            <person name="Wang Z.W."/>
            <person name="Zhu S.L."/>
            <person name="Zhao X."/>
            <person name="Deng C."/>
            <person name="Niu S.C."/>
            <person name="Huang J."/>
            <person name="Wang M."/>
            <person name="Liu G.H."/>
            <person name="Yang H.J."/>
            <person name="Xiao X.J."/>
            <person name="Hsiao Y.Y."/>
            <person name="Wu W.L."/>
            <person name="Chen Y.Y."/>
            <person name="Mitsuda N."/>
            <person name="Ohme-Takagi M."/>
            <person name="Luo Y.B."/>
            <person name="Van de Peer Y."/>
            <person name="Liu Z.J."/>
        </authorList>
    </citation>
    <scope>NUCLEOTIDE SEQUENCE [LARGE SCALE GENOMIC DNA]</scope>
    <source>
        <tissue evidence="1">The whole plant</tissue>
    </source>
</reference>
<proteinExistence type="predicted"/>
<evidence type="ECO:0000313" key="1">
    <source>
        <dbReference type="EMBL" id="PKU75976.1"/>
    </source>
</evidence>
<dbReference type="EMBL" id="KZ502564">
    <property type="protein sequence ID" value="PKU75976.1"/>
    <property type="molecule type" value="Genomic_DNA"/>
</dbReference>
<reference evidence="1 2" key="2">
    <citation type="journal article" date="2017" name="Nature">
        <title>The Apostasia genome and the evolution of orchids.</title>
        <authorList>
            <person name="Zhang G.Q."/>
            <person name="Liu K.W."/>
            <person name="Li Z."/>
            <person name="Lohaus R."/>
            <person name="Hsiao Y.Y."/>
            <person name="Niu S.C."/>
            <person name="Wang J.Y."/>
            <person name="Lin Y.C."/>
            <person name="Xu Q."/>
            <person name="Chen L.J."/>
            <person name="Yoshida K."/>
            <person name="Fujiwara S."/>
            <person name="Wang Z.W."/>
            <person name="Zhang Y.Q."/>
            <person name="Mitsuda N."/>
            <person name="Wang M."/>
            <person name="Liu G.H."/>
            <person name="Pecoraro L."/>
            <person name="Huang H.X."/>
            <person name="Xiao X.J."/>
            <person name="Lin M."/>
            <person name="Wu X.Y."/>
            <person name="Wu W.L."/>
            <person name="Chen Y.Y."/>
            <person name="Chang S.B."/>
            <person name="Sakamoto S."/>
            <person name="Ohme-Takagi M."/>
            <person name="Yagi M."/>
            <person name="Zeng S.J."/>
            <person name="Shen C.Y."/>
            <person name="Yeh C.M."/>
            <person name="Luo Y.B."/>
            <person name="Tsai W.C."/>
            <person name="Van de Peer Y."/>
            <person name="Liu Z.J."/>
        </authorList>
    </citation>
    <scope>NUCLEOTIDE SEQUENCE [LARGE SCALE GENOMIC DNA]</scope>
    <source>
        <tissue evidence="1">The whole plant</tissue>
    </source>
</reference>
<evidence type="ECO:0000313" key="2">
    <source>
        <dbReference type="Proteomes" id="UP000233837"/>
    </source>
</evidence>
<dbReference type="AlphaFoldDB" id="A0A2I0WJZ7"/>
<name>A0A2I0WJZ7_9ASPA</name>
<gene>
    <name evidence="1" type="ORF">MA16_Dca006023</name>
</gene>
<protein>
    <submittedName>
        <fullName evidence="1">Uncharacterized protein</fullName>
    </submittedName>
</protein>
<dbReference type="Proteomes" id="UP000233837">
    <property type="component" value="Unassembled WGS sequence"/>
</dbReference>
<organism evidence="1 2">
    <name type="scientific">Dendrobium catenatum</name>
    <dbReference type="NCBI Taxonomy" id="906689"/>
    <lineage>
        <taxon>Eukaryota</taxon>
        <taxon>Viridiplantae</taxon>
        <taxon>Streptophyta</taxon>
        <taxon>Embryophyta</taxon>
        <taxon>Tracheophyta</taxon>
        <taxon>Spermatophyta</taxon>
        <taxon>Magnoliopsida</taxon>
        <taxon>Liliopsida</taxon>
        <taxon>Asparagales</taxon>
        <taxon>Orchidaceae</taxon>
        <taxon>Epidendroideae</taxon>
        <taxon>Malaxideae</taxon>
        <taxon>Dendrobiinae</taxon>
        <taxon>Dendrobium</taxon>
    </lineage>
</organism>